<comment type="catalytic activity">
    <reaction evidence="6 15">
        <text>N-terminal L-arginyl-[protein] + L-leucyl-tRNA(Leu) = N-terminal L-leucyl-L-arginyl-[protein] + tRNA(Leu) + H(+)</text>
        <dbReference type="Rhea" id="RHEA:50416"/>
        <dbReference type="Rhea" id="RHEA-COMP:9613"/>
        <dbReference type="Rhea" id="RHEA-COMP:9622"/>
        <dbReference type="Rhea" id="RHEA-COMP:12672"/>
        <dbReference type="Rhea" id="RHEA-COMP:12673"/>
        <dbReference type="ChEBI" id="CHEBI:15378"/>
        <dbReference type="ChEBI" id="CHEBI:64719"/>
        <dbReference type="ChEBI" id="CHEBI:78442"/>
        <dbReference type="ChEBI" id="CHEBI:78494"/>
        <dbReference type="ChEBI" id="CHEBI:133044"/>
        <dbReference type="EC" id="2.3.2.6"/>
    </reaction>
</comment>
<evidence type="ECO:0000256" key="8">
    <source>
        <dbReference type="ARBA" id="ARBA00054043"/>
    </source>
</evidence>
<evidence type="ECO:0000256" key="6">
    <source>
        <dbReference type="ARBA" id="ARBA00050652"/>
    </source>
</evidence>
<comment type="similarity">
    <text evidence="9 15">Belongs to the L/F-transferase family.</text>
</comment>
<dbReference type="NCBIfam" id="TIGR00667">
    <property type="entry name" value="aat"/>
    <property type="match status" value="1"/>
</dbReference>
<comment type="catalytic activity">
    <reaction evidence="7 15">
        <text>N-terminal L-lysyl-[protein] + L-leucyl-tRNA(Leu) = N-terminal L-leucyl-L-lysyl-[protein] + tRNA(Leu) + H(+)</text>
        <dbReference type="Rhea" id="RHEA:12340"/>
        <dbReference type="Rhea" id="RHEA-COMP:9613"/>
        <dbReference type="Rhea" id="RHEA-COMP:9622"/>
        <dbReference type="Rhea" id="RHEA-COMP:12670"/>
        <dbReference type="Rhea" id="RHEA-COMP:12671"/>
        <dbReference type="ChEBI" id="CHEBI:15378"/>
        <dbReference type="ChEBI" id="CHEBI:65249"/>
        <dbReference type="ChEBI" id="CHEBI:78442"/>
        <dbReference type="ChEBI" id="CHEBI:78494"/>
        <dbReference type="ChEBI" id="CHEBI:133043"/>
        <dbReference type="EC" id="2.3.2.6"/>
    </reaction>
</comment>
<evidence type="ECO:0000256" key="10">
    <source>
        <dbReference type="ARBA" id="ARBA00066767"/>
    </source>
</evidence>
<sequence length="243" mass="27603">MIELPWIDPSDEECHFPDVSQALLEPDGLLAFGGNLNQRCLLKAYRHGIFPWYNEGEPILWWSPDPRTVLFPDELKISRSLKKTLRKAPFQITLDRAFNSVMAGCAEPRKDQSGTWIDEKMGLAYQNLHRNGHAHSVEAWQDGELVGGLYGVAIGKVFFGESMFSRATDASKVATAHLVKQLIAWDFKLIDCQVYTDHLASLGAREIRREQFTTLLNQWCDYPNPPTSWPLEIDVPCEQTISL</sequence>
<dbReference type="HAMAP" id="MF_00688">
    <property type="entry name" value="Leu_Phe_trans"/>
    <property type="match status" value="1"/>
</dbReference>
<evidence type="ECO:0000256" key="7">
    <source>
        <dbReference type="ARBA" id="ARBA00051538"/>
    </source>
</evidence>
<keyword evidence="3 15" id="KW-0808">Transferase</keyword>
<evidence type="ECO:0000256" key="2">
    <source>
        <dbReference type="ARBA" id="ARBA00022490"/>
    </source>
</evidence>
<evidence type="ECO:0000256" key="12">
    <source>
        <dbReference type="ARBA" id="ARBA00077136"/>
    </source>
</evidence>
<evidence type="ECO:0000256" key="14">
    <source>
        <dbReference type="ARBA" id="ARBA00083640"/>
    </source>
</evidence>
<dbReference type="GO" id="GO:0008914">
    <property type="term" value="F:leucyl-tRNA--protein transferase activity"/>
    <property type="evidence" value="ECO:0007669"/>
    <property type="project" value="UniProtKB-UniRule"/>
</dbReference>
<accession>A0A6N0HWI5</accession>
<evidence type="ECO:0000256" key="3">
    <source>
        <dbReference type="ARBA" id="ARBA00022679"/>
    </source>
</evidence>
<reference evidence="16 17" key="1">
    <citation type="submission" date="2020-05" db="EMBL/GenBank/DDBJ databases">
        <title>Horizontal transmission and recombination maintain forever young bacterial symbiont genomes.</title>
        <authorList>
            <person name="Russell S.L."/>
            <person name="Pepper-Tunick E."/>
            <person name="Svedberg J."/>
            <person name="Byrne A."/>
            <person name="Ruelas Castillo J."/>
            <person name="Vollmers C."/>
            <person name="Beinart R.A."/>
            <person name="Corbett-Detig R."/>
        </authorList>
    </citation>
    <scope>NUCLEOTIDE SEQUENCE [LARGE SCALE GENOMIC DNA]</scope>
    <source>
        <strain evidence="16">Santa_Monica_outfall</strain>
    </source>
</reference>
<comment type="function">
    <text evidence="8 15">Functions in the N-end rule pathway of protein degradation where it conjugates Leu, Phe and, less efficiently, Met from aminoacyl-tRNAs to the N-termini of proteins containing an N-terminal arginine or lysine.</text>
</comment>
<evidence type="ECO:0000256" key="13">
    <source>
        <dbReference type="ARBA" id="ARBA00077165"/>
    </source>
</evidence>
<dbReference type="AlphaFoldDB" id="A0A6N0HWI5"/>
<proteinExistence type="inferred from homology"/>
<keyword evidence="17" id="KW-1185">Reference proteome</keyword>
<evidence type="ECO:0000256" key="5">
    <source>
        <dbReference type="ARBA" id="ARBA00050607"/>
    </source>
</evidence>
<keyword evidence="2 15" id="KW-0963">Cytoplasm</keyword>
<dbReference type="Pfam" id="PF03588">
    <property type="entry name" value="Leu_Phe_trans"/>
    <property type="match status" value="1"/>
</dbReference>
<comment type="catalytic activity">
    <reaction evidence="5 15">
        <text>L-phenylalanyl-tRNA(Phe) + an N-terminal L-alpha-aminoacyl-[protein] = an N-terminal L-phenylalanyl-L-alpha-aminoacyl-[protein] + tRNA(Phe)</text>
        <dbReference type="Rhea" id="RHEA:43632"/>
        <dbReference type="Rhea" id="RHEA-COMP:9668"/>
        <dbReference type="Rhea" id="RHEA-COMP:9699"/>
        <dbReference type="Rhea" id="RHEA-COMP:10636"/>
        <dbReference type="Rhea" id="RHEA-COMP:10637"/>
        <dbReference type="ChEBI" id="CHEBI:78442"/>
        <dbReference type="ChEBI" id="CHEBI:78531"/>
        <dbReference type="ChEBI" id="CHEBI:78597"/>
        <dbReference type="ChEBI" id="CHEBI:83561"/>
        <dbReference type="EC" id="2.3.2.6"/>
    </reaction>
</comment>
<dbReference type="EMBL" id="CP054491">
    <property type="protein sequence ID" value="QKQ26724.1"/>
    <property type="molecule type" value="Genomic_DNA"/>
</dbReference>
<organism evidence="16 17">
    <name type="scientific">Candidatus Reidiella endopervernicosa</name>
    <dbReference type="NCBI Taxonomy" id="2738883"/>
    <lineage>
        <taxon>Bacteria</taxon>
        <taxon>Pseudomonadati</taxon>
        <taxon>Pseudomonadota</taxon>
        <taxon>Gammaproteobacteria</taxon>
        <taxon>Candidatus Reidiella</taxon>
    </lineage>
</organism>
<dbReference type="InterPro" id="IPR016181">
    <property type="entry name" value="Acyl_CoA_acyltransferase"/>
</dbReference>
<dbReference type="RefSeq" id="WP_078484225.1">
    <property type="nucleotide sequence ID" value="NZ_CP054491.1"/>
</dbReference>
<dbReference type="Proteomes" id="UP000509658">
    <property type="component" value="Chromosome"/>
</dbReference>
<dbReference type="EC" id="2.3.2.6" evidence="10 15"/>
<dbReference type="InterPro" id="IPR004616">
    <property type="entry name" value="Leu/Phe-tRNA_Trfase"/>
</dbReference>
<dbReference type="FunFam" id="3.40.630.70:FF:000001">
    <property type="entry name" value="Leucyl/phenylalanyl-tRNA--protein transferase"/>
    <property type="match status" value="1"/>
</dbReference>
<evidence type="ECO:0000313" key="16">
    <source>
        <dbReference type="EMBL" id="QKQ26724.1"/>
    </source>
</evidence>
<dbReference type="FunFam" id="3.30.70.3550:FF:000001">
    <property type="entry name" value="Leucyl/phenylalanyl-tRNA--protein transferase"/>
    <property type="match status" value="1"/>
</dbReference>
<evidence type="ECO:0000256" key="1">
    <source>
        <dbReference type="ARBA" id="ARBA00004496"/>
    </source>
</evidence>
<dbReference type="Gene3D" id="3.40.630.70">
    <property type="entry name" value="Leucyl/phenylalanyl-tRNA-protein transferase, C-terminal domain"/>
    <property type="match status" value="1"/>
</dbReference>
<dbReference type="InterPro" id="IPR042221">
    <property type="entry name" value="Leu/Phe-tRNA_Trfase_N"/>
</dbReference>
<evidence type="ECO:0000256" key="15">
    <source>
        <dbReference type="HAMAP-Rule" id="MF_00688"/>
    </source>
</evidence>
<dbReference type="InterPro" id="IPR042203">
    <property type="entry name" value="Leu/Phe-tRNA_Trfase_C"/>
</dbReference>
<dbReference type="Gene3D" id="3.30.70.3550">
    <property type="entry name" value="Leucyl/phenylalanyl-tRNA-protein transferase, N-terminal domain"/>
    <property type="match status" value="1"/>
</dbReference>
<gene>
    <name evidence="15" type="primary">aat</name>
    <name evidence="16" type="ORF">HUE57_10845</name>
</gene>
<evidence type="ECO:0000313" key="17">
    <source>
        <dbReference type="Proteomes" id="UP000509658"/>
    </source>
</evidence>
<name>A0A6N0HWI5_9GAMM</name>
<keyword evidence="4 15" id="KW-0012">Acyltransferase</keyword>
<evidence type="ECO:0000256" key="9">
    <source>
        <dbReference type="ARBA" id="ARBA00061535"/>
    </source>
</evidence>
<dbReference type="KEGG" id="rev:HUE57_10845"/>
<evidence type="ECO:0000256" key="4">
    <source>
        <dbReference type="ARBA" id="ARBA00023315"/>
    </source>
</evidence>
<dbReference type="PANTHER" id="PTHR30098">
    <property type="entry name" value="LEUCYL/PHENYLALANYL-TRNA--PROTEIN TRANSFERASE"/>
    <property type="match status" value="1"/>
</dbReference>
<protein>
    <recommendedName>
        <fullName evidence="11 15">Leucyl/phenylalanyl-tRNA--protein transferase</fullName>
        <ecNumber evidence="10 15">2.3.2.6</ecNumber>
    </recommendedName>
    <alternativeName>
        <fullName evidence="12 15">L/F-transferase</fullName>
    </alternativeName>
    <alternativeName>
        <fullName evidence="13 15">Leucyltransferase</fullName>
    </alternativeName>
    <alternativeName>
        <fullName evidence="14 15">Phenyalanyltransferase</fullName>
    </alternativeName>
</protein>
<dbReference type="PANTHER" id="PTHR30098:SF2">
    <property type="entry name" value="LEUCYL_PHENYLALANYL-TRNA--PROTEIN TRANSFERASE"/>
    <property type="match status" value="1"/>
</dbReference>
<dbReference type="SUPFAM" id="SSF55729">
    <property type="entry name" value="Acyl-CoA N-acyltransferases (Nat)"/>
    <property type="match status" value="1"/>
</dbReference>
<dbReference type="GO" id="GO:0030163">
    <property type="term" value="P:protein catabolic process"/>
    <property type="evidence" value="ECO:0007669"/>
    <property type="project" value="UniProtKB-UniRule"/>
</dbReference>
<comment type="subcellular location">
    <subcellularLocation>
        <location evidence="1 15">Cytoplasm</location>
    </subcellularLocation>
</comment>
<evidence type="ECO:0000256" key="11">
    <source>
        <dbReference type="ARBA" id="ARBA00074372"/>
    </source>
</evidence>
<dbReference type="GO" id="GO:0005737">
    <property type="term" value="C:cytoplasm"/>
    <property type="evidence" value="ECO:0007669"/>
    <property type="project" value="UniProtKB-SubCell"/>
</dbReference>